<reference evidence="3" key="1">
    <citation type="submission" date="2016-10" db="EMBL/GenBank/DDBJ databases">
        <authorList>
            <person name="Varghese N."/>
            <person name="Submissions S."/>
        </authorList>
    </citation>
    <scope>NUCLEOTIDE SEQUENCE [LARGE SCALE GENOMIC DNA]</scope>
    <source>
        <strain evidence="3">Gh-48</strain>
    </source>
</reference>
<dbReference type="STRING" id="551995.SAMN05192574_112127"/>
<accession>A0A1H8SE72</accession>
<evidence type="ECO:0000313" key="3">
    <source>
        <dbReference type="Proteomes" id="UP000198942"/>
    </source>
</evidence>
<keyword evidence="1" id="KW-1133">Transmembrane helix</keyword>
<protein>
    <submittedName>
        <fullName evidence="2">Uncharacterized protein</fullName>
    </submittedName>
</protein>
<dbReference type="Proteomes" id="UP000198942">
    <property type="component" value="Unassembled WGS sequence"/>
</dbReference>
<keyword evidence="1" id="KW-0472">Membrane</keyword>
<organism evidence="2 3">
    <name type="scientific">Mucilaginibacter gossypiicola</name>
    <dbReference type="NCBI Taxonomy" id="551995"/>
    <lineage>
        <taxon>Bacteria</taxon>
        <taxon>Pseudomonadati</taxon>
        <taxon>Bacteroidota</taxon>
        <taxon>Sphingobacteriia</taxon>
        <taxon>Sphingobacteriales</taxon>
        <taxon>Sphingobacteriaceae</taxon>
        <taxon>Mucilaginibacter</taxon>
    </lineage>
</organism>
<dbReference type="EMBL" id="FOCL01000012">
    <property type="protein sequence ID" value="SEO77030.1"/>
    <property type="molecule type" value="Genomic_DNA"/>
</dbReference>
<evidence type="ECO:0000256" key="1">
    <source>
        <dbReference type="SAM" id="Phobius"/>
    </source>
</evidence>
<keyword evidence="1" id="KW-0812">Transmembrane</keyword>
<name>A0A1H8SE72_9SPHI</name>
<dbReference type="AlphaFoldDB" id="A0A1H8SE72"/>
<keyword evidence="3" id="KW-1185">Reference proteome</keyword>
<dbReference type="PROSITE" id="PS51257">
    <property type="entry name" value="PROKAR_LIPOPROTEIN"/>
    <property type="match status" value="1"/>
</dbReference>
<evidence type="ECO:0000313" key="2">
    <source>
        <dbReference type="EMBL" id="SEO77030.1"/>
    </source>
</evidence>
<feature type="transmembrane region" description="Helical" evidence="1">
    <location>
        <begin position="6"/>
        <end position="25"/>
    </location>
</feature>
<sequence>MKTKCLNYFINILLITVVCNFILSCSNPKRTALQRLKSMDKSQLDSIKDAVLRSYRDTIKVDSTEIADNGDTVSIKFRHYCSYDNKISVPQEYLDVYGISEFQTHNFISEIEFKINSRMIYKGAITKSDFSKSVSMRLKKYGVLYYTPDLSISGKRLSIDYNINIPLSGEGWGYTISIDSTGKKITGSLD</sequence>
<gene>
    <name evidence="2" type="ORF">SAMN05192574_112127</name>
</gene>
<proteinExistence type="predicted"/>